<keyword evidence="4 5" id="KW-0472">Membrane</keyword>
<dbReference type="InterPro" id="IPR003339">
    <property type="entry name" value="ABC/ECF_trnsptr_transmembrane"/>
</dbReference>
<name>A0A4R5N8H5_9LACO</name>
<feature type="transmembrane region" description="Helical" evidence="5">
    <location>
        <begin position="158"/>
        <end position="178"/>
    </location>
</feature>
<keyword evidence="2 5" id="KW-0812">Transmembrane</keyword>
<dbReference type="CDD" id="cd16914">
    <property type="entry name" value="EcfT"/>
    <property type="match status" value="1"/>
</dbReference>
<organism evidence="6 7">
    <name type="scientific">Leuconostoc fallax</name>
    <dbReference type="NCBI Taxonomy" id="1251"/>
    <lineage>
        <taxon>Bacteria</taxon>
        <taxon>Bacillati</taxon>
        <taxon>Bacillota</taxon>
        <taxon>Bacilli</taxon>
        <taxon>Lactobacillales</taxon>
        <taxon>Lactobacillaceae</taxon>
        <taxon>Leuconostoc</taxon>
    </lineage>
</organism>
<dbReference type="Proteomes" id="UP000295681">
    <property type="component" value="Unassembled WGS sequence"/>
</dbReference>
<reference evidence="6 7" key="1">
    <citation type="journal article" date="2019" name="Appl. Microbiol. Biotechnol.">
        <title>Uncovering carbohydrate metabolism through a genotype-phenotype association study of 56 lactic acid bacteria genomes.</title>
        <authorList>
            <person name="Buron-Moles G."/>
            <person name="Chailyan A."/>
            <person name="Dolejs I."/>
            <person name="Forster J."/>
            <person name="Miks M.H."/>
        </authorList>
    </citation>
    <scope>NUCLEOTIDE SEQUENCE [LARGE SCALE GENOMIC DNA]</scope>
    <source>
        <strain evidence="6 7">ATCC 700006</strain>
    </source>
</reference>
<dbReference type="STRING" id="907931.GCA_000165675_00765"/>
<feature type="transmembrane region" description="Helical" evidence="5">
    <location>
        <begin position="47"/>
        <end position="67"/>
    </location>
</feature>
<dbReference type="GO" id="GO:0005886">
    <property type="term" value="C:plasma membrane"/>
    <property type="evidence" value="ECO:0007669"/>
    <property type="project" value="UniProtKB-ARBA"/>
</dbReference>
<protein>
    <submittedName>
        <fullName evidence="6">Uncharacterized protein</fullName>
    </submittedName>
</protein>
<evidence type="ECO:0000313" key="7">
    <source>
        <dbReference type="Proteomes" id="UP000295681"/>
    </source>
</evidence>
<comment type="subcellular location">
    <subcellularLocation>
        <location evidence="1">Membrane</location>
        <topology evidence="1">Multi-pass membrane protein</topology>
    </subcellularLocation>
</comment>
<dbReference type="RefSeq" id="WP_010007549.1">
    <property type="nucleotide sequence ID" value="NZ_JAGYGP010000001.1"/>
</dbReference>
<evidence type="ECO:0000256" key="1">
    <source>
        <dbReference type="ARBA" id="ARBA00004141"/>
    </source>
</evidence>
<comment type="caution">
    <text evidence="6">The sequence shown here is derived from an EMBL/GenBank/DDBJ whole genome shotgun (WGS) entry which is preliminary data.</text>
</comment>
<feature type="transmembrane region" description="Helical" evidence="5">
    <location>
        <begin position="12"/>
        <end position="40"/>
    </location>
</feature>
<keyword evidence="7" id="KW-1185">Reference proteome</keyword>
<gene>
    <name evidence="6" type="ORF">C5L23_000549</name>
</gene>
<evidence type="ECO:0000256" key="4">
    <source>
        <dbReference type="ARBA" id="ARBA00023136"/>
    </source>
</evidence>
<evidence type="ECO:0000256" key="5">
    <source>
        <dbReference type="SAM" id="Phobius"/>
    </source>
</evidence>
<accession>A0A4R5N8H5</accession>
<feature type="transmembrane region" description="Helical" evidence="5">
    <location>
        <begin position="199"/>
        <end position="219"/>
    </location>
</feature>
<keyword evidence="3 5" id="KW-1133">Transmembrane helix</keyword>
<evidence type="ECO:0000256" key="2">
    <source>
        <dbReference type="ARBA" id="ARBA00022692"/>
    </source>
</evidence>
<dbReference type="AlphaFoldDB" id="A0A4R5N8H5"/>
<proteinExistence type="predicted"/>
<evidence type="ECO:0000256" key="3">
    <source>
        <dbReference type="ARBA" id="ARBA00022989"/>
    </source>
</evidence>
<sequence length="222" mass="25057">MNESQKLLLVLLISVEIAFTHSVVVNMALIVISIMILILVKCPIKTLVRLTMMSILPALGSFTSFYFFGRGDSADRLHFALVMTTRVWAYIFMGAAFMETMVLYKLLRALEQNAKMSATFVYGILGAFNFIPKVITAVKTTRAVALMRGQVLSFWSPILYFKAISQALVWSNNLAMAMTSHGFEEGESRSYYQLLPTKIAGWLIILFIMIALQICLFVIKLW</sequence>
<dbReference type="EMBL" id="PUFI01000014">
    <property type="protein sequence ID" value="TDG68243.1"/>
    <property type="molecule type" value="Genomic_DNA"/>
</dbReference>
<feature type="transmembrane region" description="Helical" evidence="5">
    <location>
        <begin position="87"/>
        <end position="107"/>
    </location>
</feature>
<feature type="transmembrane region" description="Helical" evidence="5">
    <location>
        <begin position="119"/>
        <end position="138"/>
    </location>
</feature>
<evidence type="ECO:0000313" key="6">
    <source>
        <dbReference type="EMBL" id="TDG68243.1"/>
    </source>
</evidence>